<protein>
    <submittedName>
        <fullName evidence="1">Uncharacterized protein</fullName>
    </submittedName>
</protein>
<accession>A0ACB9AF22</accession>
<gene>
    <name evidence="1" type="ORF">L2E82_37632</name>
</gene>
<evidence type="ECO:0000313" key="2">
    <source>
        <dbReference type="Proteomes" id="UP001055811"/>
    </source>
</evidence>
<proteinExistence type="predicted"/>
<reference evidence="2" key="1">
    <citation type="journal article" date="2022" name="Mol. Ecol. Resour.">
        <title>The genomes of chicory, endive, great burdock and yacon provide insights into Asteraceae palaeo-polyploidization history and plant inulin production.</title>
        <authorList>
            <person name="Fan W."/>
            <person name="Wang S."/>
            <person name="Wang H."/>
            <person name="Wang A."/>
            <person name="Jiang F."/>
            <person name="Liu H."/>
            <person name="Zhao H."/>
            <person name="Xu D."/>
            <person name="Zhang Y."/>
        </authorList>
    </citation>
    <scope>NUCLEOTIDE SEQUENCE [LARGE SCALE GENOMIC DNA]</scope>
    <source>
        <strain evidence="2">cv. Punajuju</strain>
    </source>
</reference>
<organism evidence="1 2">
    <name type="scientific">Cichorium intybus</name>
    <name type="common">Chicory</name>
    <dbReference type="NCBI Taxonomy" id="13427"/>
    <lineage>
        <taxon>Eukaryota</taxon>
        <taxon>Viridiplantae</taxon>
        <taxon>Streptophyta</taxon>
        <taxon>Embryophyta</taxon>
        <taxon>Tracheophyta</taxon>
        <taxon>Spermatophyta</taxon>
        <taxon>Magnoliopsida</taxon>
        <taxon>eudicotyledons</taxon>
        <taxon>Gunneridae</taxon>
        <taxon>Pentapetalae</taxon>
        <taxon>asterids</taxon>
        <taxon>campanulids</taxon>
        <taxon>Asterales</taxon>
        <taxon>Asteraceae</taxon>
        <taxon>Cichorioideae</taxon>
        <taxon>Cichorieae</taxon>
        <taxon>Cichoriinae</taxon>
        <taxon>Cichorium</taxon>
    </lineage>
</organism>
<evidence type="ECO:0000313" key="1">
    <source>
        <dbReference type="EMBL" id="KAI3708462.1"/>
    </source>
</evidence>
<dbReference type="Proteomes" id="UP001055811">
    <property type="component" value="Linkage Group LG07"/>
</dbReference>
<comment type="caution">
    <text evidence="1">The sequence shown here is derived from an EMBL/GenBank/DDBJ whole genome shotgun (WGS) entry which is preliminary data.</text>
</comment>
<dbReference type="EMBL" id="CM042015">
    <property type="protein sequence ID" value="KAI3708462.1"/>
    <property type="molecule type" value="Genomic_DNA"/>
</dbReference>
<sequence length="108" mass="11960">MSTVTCVRIEDQKKKLLEVSCRTLNQTSDLLSYLGNNLRRSCATRPAARVVTKRVSEGFKSSSSSKGINVITVSQSLRKESRVVNVTKKNVHDLSNRHRSNPLASKAS</sequence>
<reference evidence="1 2" key="2">
    <citation type="journal article" date="2022" name="Mol. Ecol. Resour.">
        <title>The genomes of chicory, endive, great burdock and yacon provide insights into Asteraceae paleo-polyploidization history and plant inulin production.</title>
        <authorList>
            <person name="Fan W."/>
            <person name="Wang S."/>
            <person name="Wang H."/>
            <person name="Wang A."/>
            <person name="Jiang F."/>
            <person name="Liu H."/>
            <person name="Zhao H."/>
            <person name="Xu D."/>
            <person name="Zhang Y."/>
        </authorList>
    </citation>
    <scope>NUCLEOTIDE SEQUENCE [LARGE SCALE GENOMIC DNA]</scope>
    <source>
        <strain evidence="2">cv. Punajuju</strain>
        <tissue evidence="1">Leaves</tissue>
    </source>
</reference>
<keyword evidence="2" id="KW-1185">Reference proteome</keyword>
<name>A0ACB9AF22_CICIN</name>